<comment type="similarity">
    <text evidence="1">Belongs to the UPF0047 family.</text>
</comment>
<dbReference type="NCBIfam" id="TIGR00149">
    <property type="entry name" value="TIGR00149_YjbQ"/>
    <property type="match status" value="1"/>
</dbReference>
<gene>
    <name evidence="2" type="ORF">CA85_13770</name>
</gene>
<evidence type="ECO:0000256" key="1">
    <source>
        <dbReference type="ARBA" id="ARBA00005534"/>
    </source>
</evidence>
<organism evidence="2 3">
    <name type="scientific">Allorhodopirellula solitaria</name>
    <dbReference type="NCBI Taxonomy" id="2527987"/>
    <lineage>
        <taxon>Bacteria</taxon>
        <taxon>Pseudomonadati</taxon>
        <taxon>Planctomycetota</taxon>
        <taxon>Planctomycetia</taxon>
        <taxon>Pirellulales</taxon>
        <taxon>Pirellulaceae</taxon>
        <taxon>Allorhodopirellula</taxon>
    </lineage>
</organism>
<dbReference type="InterPro" id="IPR001602">
    <property type="entry name" value="UPF0047_YjbQ-like"/>
</dbReference>
<keyword evidence="3" id="KW-1185">Reference proteome</keyword>
<dbReference type="PROSITE" id="PS01314">
    <property type="entry name" value="UPF0047"/>
    <property type="match status" value="1"/>
</dbReference>
<dbReference type="OrthoDB" id="9801725at2"/>
<dbReference type="SUPFAM" id="SSF111038">
    <property type="entry name" value="YjbQ-like"/>
    <property type="match status" value="1"/>
</dbReference>
<dbReference type="Pfam" id="PF01894">
    <property type="entry name" value="YjbQ"/>
    <property type="match status" value="1"/>
</dbReference>
<dbReference type="Proteomes" id="UP000318053">
    <property type="component" value="Unassembled WGS sequence"/>
</dbReference>
<proteinExistence type="inferred from homology"/>
<dbReference type="PANTHER" id="PTHR30615">
    <property type="entry name" value="UNCHARACTERIZED PROTEIN YJBQ-RELATED"/>
    <property type="match status" value="1"/>
</dbReference>
<comment type="caution">
    <text evidence="2">The sequence shown here is derived from an EMBL/GenBank/DDBJ whole genome shotgun (WGS) entry which is preliminary data.</text>
</comment>
<dbReference type="Gene3D" id="2.60.120.460">
    <property type="entry name" value="YjbQ-like"/>
    <property type="match status" value="1"/>
</dbReference>
<evidence type="ECO:0000313" key="3">
    <source>
        <dbReference type="Proteomes" id="UP000318053"/>
    </source>
</evidence>
<dbReference type="PANTHER" id="PTHR30615:SF8">
    <property type="entry name" value="UPF0047 PROTEIN C4A8.02C"/>
    <property type="match status" value="1"/>
</dbReference>
<evidence type="ECO:0000313" key="2">
    <source>
        <dbReference type="EMBL" id="TWT72916.1"/>
    </source>
</evidence>
<evidence type="ECO:0008006" key="4">
    <source>
        <dbReference type="Google" id="ProtNLM"/>
    </source>
</evidence>
<sequence>MMIWAQHDLRLPSRRRGFHLITPAIEAAVPELTQVRVGLLHCFIQHTSASLTINENADPDVRVDMETAMNHVVPENLAYVHTLEGPDDMPAHVKASMMGASVSIPVSEGRLRLGTWQGVYLCEHRDHASSRQLVLTLQGMSAD</sequence>
<dbReference type="InterPro" id="IPR035917">
    <property type="entry name" value="YjbQ-like_sf"/>
</dbReference>
<reference evidence="2 3" key="1">
    <citation type="submission" date="2019-02" db="EMBL/GenBank/DDBJ databases">
        <title>Deep-cultivation of Planctomycetes and their phenomic and genomic characterization uncovers novel biology.</title>
        <authorList>
            <person name="Wiegand S."/>
            <person name="Jogler M."/>
            <person name="Boedeker C."/>
            <person name="Pinto D."/>
            <person name="Vollmers J."/>
            <person name="Rivas-Marin E."/>
            <person name="Kohn T."/>
            <person name="Peeters S.H."/>
            <person name="Heuer A."/>
            <person name="Rast P."/>
            <person name="Oberbeckmann S."/>
            <person name="Bunk B."/>
            <person name="Jeske O."/>
            <person name="Meyerdierks A."/>
            <person name="Storesund J.E."/>
            <person name="Kallscheuer N."/>
            <person name="Luecker S."/>
            <person name="Lage O.M."/>
            <person name="Pohl T."/>
            <person name="Merkel B.J."/>
            <person name="Hornburger P."/>
            <person name="Mueller R.-W."/>
            <person name="Bruemmer F."/>
            <person name="Labrenz M."/>
            <person name="Spormann A.M."/>
            <person name="Op Den Camp H."/>
            <person name="Overmann J."/>
            <person name="Amann R."/>
            <person name="Jetten M.S.M."/>
            <person name="Mascher T."/>
            <person name="Medema M.H."/>
            <person name="Devos D.P."/>
            <person name="Kaster A.-K."/>
            <person name="Ovreas L."/>
            <person name="Rohde M."/>
            <person name="Galperin M.Y."/>
            <person name="Jogler C."/>
        </authorList>
    </citation>
    <scope>NUCLEOTIDE SEQUENCE [LARGE SCALE GENOMIC DNA]</scope>
    <source>
        <strain evidence="2 3">CA85</strain>
    </source>
</reference>
<dbReference type="PIRSF" id="PIRSF004681">
    <property type="entry name" value="UCP004681"/>
    <property type="match status" value="1"/>
</dbReference>
<dbReference type="AlphaFoldDB" id="A0A5C5YB30"/>
<name>A0A5C5YB30_9BACT</name>
<protein>
    <recommendedName>
        <fullName evidence="4">Secondary thiamine-phosphate synthase enzyme</fullName>
    </recommendedName>
</protein>
<accession>A0A5C5YB30</accession>
<dbReference type="EMBL" id="SJPK01000003">
    <property type="protein sequence ID" value="TWT72916.1"/>
    <property type="molecule type" value="Genomic_DNA"/>
</dbReference>